<reference evidence="3" key="1">
    <citation type="submission" date="2018-06" db="EMBL/GenBank/DDBJ databases">
        <authorList>
            <person name="Zhirakovskaya E."/>
        </authorList>
    </citation>
    <scope>NUCLEOTIDE SEQUENCE</scope>
</reference>
<proteinExistence type="predicted"/>
<feature type="domain" description="Inner membrane protein YgaP-like transmembrane" evidence="2">
    <location>
        <begin position="1"/>
        <end position="66"/>
    </location>
</feature>
<accession>A0A3B0RC56</accession>
<keyword evidence="1" id="KW-0472">Membrane</keyword>
<keyword evidence="1" id="KW-1133">Transmembrane helix</keyword>
<dbReference type="AlphaFoldDB" id="A0A3B0RC56"/>
<evidence type="ECO:0000259" key="2">
    <source>
        <dbReference type="Pfam" id="PF11127"/>
    </source>
</evidence>
<feature type="transmembrane region" description="Helical" evidence="1">
    <location>
        <begin position="7"/>
        <end position="25"/>
    </location>
</feature>
<keyword evidence="1" id="KW-0812">Transmembrane</keyword>
<name>A0A3B0RC56_9ZZZZ</name>
<dbReference type="InterPro" id="IPR021309">
    <property type="entry name" value="YgaP-like_TM"/>
</dbReference>
<evidence type="ECO:0000313" key="3">
    <source>
        <dbReference type="EMBL" id="VAV90854.1"/>
    </source>
</evidence>
<organism evidence="3">
    <name type="scientific">hydrothermal vent metagenome</name>
    <dbReference type="NCBI Taxonomy" id="652676"/>
    <lineage>
        <taxon>unclassified sequences</taxon>
        <taxon>metagenomes</taxon>
        <taxon>ecological metagenomes</taxon>
    </lineage>
</organism>
<gene>
    <name evidence="3" type="ORF">MNBD_ALPHA05-882</name>
</gene>
<evidence type="ECO:0000256" key="1">
    <source>
        <dbReference type="SAM" id="Phobius"/>
    </source>
</evidence>
<dbReference type="Pfam" id="PF11127">
    <property type="entry name" value="YgaP-like_TM"/>
    <property type="match status" value="1"/>
</dbReference>
<feature type="transmembrane region" description="Helical" evidence="1">
    <location>
        <begin position="31"/>
        <end position="59"/>
    </location>
</feature>
<dbReference type="EMBL" id="UOEH01000049">
    <property type="protein sequence ID" value="VAV90854.1"/>
    <property type="molecule type" value="Genomic_DNA"/>
</dbReference>
<protein>
    <recommendedName>
        <fullName evidence="2">Inner membrane protein YgaP-like transmembrane domain-containing protein</fullName>
    </recommendedName>
</protein>
<sequence length="71" mass="7669">MKANMGAIDRLVRFIFAAAVAYFYFTGRIDGLAASVLGVIAVIFLLTSLVGTCPLYLAFGFSSRKAKKSEE</sequence>